<dbReference type="InterPro" id="IPR017871">
    <property type="entry name" value="ABC_transporter-like_CS"/>
</dbReference>
<keyword evidence="2" id="KW-0813">Transport</keyword>
<dbReference type="PANTHER" id="PTHR42711">
    <property type="entry name" value="ABC TRANSPORTER ATP-BINDING PROTEIN"/>
    <property type="match status" value="1"/>
</dbReference>
<keyword evidence="7" id="KW-1185">Reference proteome</keyword>
<dbReference type="InterPro" id="IPR003593">
    <property type="entry name" value="AAA+_ATPase"/>
</dbReference>
<dbReference type="Gene3D" id="3.40.50.300">
    <property type="entry name" value="P-loop containing nucleotide triphosphate hydrolases"/>
    <property type="match status" value="1"/>
</dbReference>
<protein>
    <submittedName>
        <fullName evidence="6">ABC transporter ATP-binding protein</fullName>
    </submittedName>
</protein>
<feature type="domain" description="ABC transporter" evidence="5">
    <location>
        <begin position="8"/>
        <end position="237"/>
    </location>
</feature>
<dbReference type="InterPro" id="IPR050763">
    <property type="entry name" value="ABC_transporter_ATP-binding"/>
</dbReference>
<organism evidence="6 7">
    <name type="scientific">Bombilactobacillus bombi</name>
    <dbReference type="NCBI Taxonomy" id="1303590"/>
    <lineage>
        <taxon>Bacteria</taxon>
        <taxon>Bacillati</taxon>
        <taxon>Bacillota</taxon>
        <taxon>Bacilli</taxon>
        <taxon>Lactobacillales</taxon>
        <taxon>Lactobacillaceae</taxon>
        <taxon>Bombilactobacillus</taxon>
    </lineage>
</organism>
<gene>
    <name evidence="6" type="ORF">DS831_06580</name>
</gene>
<comment type="similarity">
    <text evidence="1">Belongs to the ABC transporter superfamily.</text>
</comment>
<evidence type="ECO:0000256" key="4">
    <source>
        <dbReference type="ARBA" id="ARBA00022840"/>
    </source>
</evidence>
<proteinExistence type="inferred from homology"/>
<keyword evidence="4 6" id="KW-0067">ATP-binding</keyword>
<dbReference type="CDD" id="cd03230">
    <property type="entry name" value="ABC_DR_subfamily_A"/>
    <property type="match status" value="1"/>
</dbReference>
<dbReference type="Pfam" id="PF00005">
    <property type="entry name" value="ABC_tran"/>
    <property type="match status" value="1"/>
</dbReference>
<reference evidence="6 7" key="1">
    <citation type="submission" date="2018-07" db="EMBL/GenBank/DDBJ databases">
        <title>Genome sequences of six Lactobacillus spp. isolated from bumble bee guts.</title>
        <authorList>
            <person name="Motta E.V.S."/>
            <person name="Moran N.A."/>
        </authorList>
    </citation>
    <scope>NUCLEOTIDE SEQUENCE [LARGE SCALE GENOMIC DNA]</scope>
    <source>
        <strain evidence="6 7">BI-1.1</strain>
    </source>
</reference>
<evidence type="ECO:0000259" key="5">
    <source>
        <dbReference type="PROSITE" id="PS50893"/>
    </source>
</evidence>
<dbReference type="GO" id="GO:0005524">
    <property type="term" value="F:ATP binding"/>
    <property type="evidence" value="ECO:0007669"/>
    <property type="project" value="UniProtKB-KW"/>
</dbReference>
<dbReference type="OrthoDB" id="9804819at2"/>
<name>A0A3R7CN47_9LACO</name>
<keyword evidence="3" id="KW-0547">Nucleotide-binding</keyword>
<dbReference type="RefSeq" id="WP_118901684.1">
    <property type="nucleotide sequence ID" value="NZ_QOCR01000004.1"/>
</dbReference>
<dbReference type="PROSITE" id="PS00211">
    <property type="entry name" value="ABC_TRANSPORTER_1"/>
    <property type="match status" value="1"/>
</dbReference>
<dbReference type="InterPro" id="IPR003439">
    <property type="entry name" value="ABC_transporter-like_ATP-bd"/>
</dbReference>
<evidence type="ECO:0000256" key="2">
    <source>
        <dbReference type="ARBA" id="ARBA00022448"/>
    </source>
</evidence>
<sequence length="242" mass="27473">MEKRPVLLAMNNITKSFNGNIILKDINLNFDSGKIYGLLGPNGVGKTTLMKMIVGLNVIDRGSIVFHTIDITNGNHEQMRSQIGSLIEYPIFPPTYTVKQVLSEQLFLMNIKIDQAYLIKIIDLLDLTSQSNIKVKNLSLGWKQRLGIARAVANYPKLLLLDEPFNGLDLIAVQKVTKLIQYLAKQGVCIIISSHNLEELANIADQLLLIKHSQIKLISQKQIDNNIKNYYYHQFSDWETKH</sequence>
<dbReference type="PANTHER" id="PTHR42711:SF5">
    <property type="entry name" value="ABC TRANSPORTER ATP-BINDING PROTEIN NATA"/>
    <property type="match status" value="1"/>
</dbReference>
<dbReference type="SUPFAM" id="SSF52540">
    <property type="entry name" value="P-loop containing nucleoside triphosphate hydrolases"/>
    <property type="match status" value="1"/>
</dbReference>
<evidence type="ECO:0000313" key="7">
    <source>
        <dbReference type="Proteomes" id="UP000284109"/>
    </source>
</evidence>
<dbReference type="EMBL" id="QOCR01000004">
    <property type="protein sequence ID" value="RHW49826.1"/>
    <property type="molecule type" value="Genomic_DNA"/>
</dbReference>
<dbReference type="GO" id="GO:0016887">
    <property type="term" value="F:ATP hydrolysis activity"/>
    <property type="evidence" value="ECO:0007669"/>
    <property type="project" value="InterPro"/>
</dbReference>
<evidence type="ECO:0000256" key="3">
    <source>
        <dbReference type="ARBA" id="ARBA00022741"/>
    </source>
</evidence>
<dbReference type="AlphaFoldDB" id="A0A3R7CN47"/>
<dbReference type="Proteomes" id="UP000284109">
    <property type="component" value="Unassembled WGS sequence"/>
</dbReference>
<accession>A0A3R7CN47</accession>
<comment type="caution">
    <text evidence="6">The sequence shown here is derived from an EMBL/GenBank/DDBJ whole genome shotgun (WGS) entry which is preliminary data.</text>
</comment>
<dbReference type="SMART" id="SM00382">
    <property type="entry name" value="AAA"/>
    <property type="match status" value="1"/>
</dbReference>
<evidence type="ECO:0000256" key="1">
    <source>
        <dbReference type="ARBA" id="ARBA00005417"/>
    </source>
</evidence>
<dbReference type="PROSITE" id="PS50893">
    <property type="entry name" value="ABC_TRANSPORTER_2"/>
    <property type="match status" value="1"/>
</dbReference>
<evidence type="ECO:0000313" key="6">
    <source>
        <dbReference type="EMBL" id="RHW49826.1"/>
    </source>
</evidence>
<dbReference type="InterPro" id="IPR027417">
    <property type="entry name" value="P-loop_NTPase"/>
</dbReference>